<evidence type="ECO:0000313" key="9">
    <source>
        <dbReference type="EMBL" id="SSX01294.1"/>
    </source>
</evidence>
<dbReference type="PROSITE" id="PS50157">
    <property type="entry name" value="ZINC_FINGER_C2H2_2"/>
    <property type="match status" value="4"/>
</dbReference>
<dbReference type="Pfam" id="PF00096">
    <property type="entry name" value="zf-C2H2"/>
    <property type="match status" value="3"/>
</dbReference>
<keyword evidence="4 7" id="KW-0863">Zinc-finger</keyword>
<dbReference type="FunFam" id="3.30.160.60:FF:000625">
    <property type="entry name" value="Zinc finger protein 536"/>
    <property type="match status" value="1"/>
</dbReference>
<sequence>MVGQEINIIVTVKSLDELIFQVAPIPKTKLQQITSLTPGKTVLRSHVKCETCNDNLEVNFFWTHALSVNEKSLQPAPMVTEIKEEYELVGDADMKIEKIEHDEYGDEEILEEGEVYEEEYLIEEFEEEEGGGQDQENYEDAMREFKNESVDDEVMYVKRKQRPATKRKYNNTKNLKNFIIPDSKLVRELEKTRKCDYCGYARKRNKVNLSVNNFMLHVASHTIQRDGVLFTCKACALPAGSMNEARTHALECEEREAYKETYLNEQKIKEEFIKTSDPSIVSSTDGTLSTGKKYYRERILCHICSKSVLKTNLTEHMIKHETGNHPFECNECGKKFGSRDNLRKHLVVRHFPENAKYKCPECPAVFAQRYFYETHKVRFHKLGDLDKVTCSLCGTMCASERNLKEHMFNVHTDPSVKQQFQCPNCEKVFYDKRHYKAHALIHLPEDQRPHKCETCGKTFVSIYKYKQCVLSHINPDLILRKCEVCGKGFKYSNSLKVHMRIHTGEQPYECKFCNRRFADRSHHRIHMKAHEAELGIKLTLTAEERRLVNHGVYQPEELISKVVLE</sequence>
<dbReference type="GO" id="GO:0005634">
    <property type="term" value="C:nucleus"/>
    <property type="evidence" value="ECO:0007669"/>
    <property type="project" value="UniProtKB-SubCell"/>
</dbReference>
<evidence type="ECO:0000313" key="10">
    <source>
        <dbReference type="EMBL" id="SSX21674.1"/>
    </source>
</evidence>
<evidence type="ECO:0000256" key="1">
    <source>
        <dbReference type="ARBA" id="ARBA00004123"/>
    </source>
</evidence>
<dbReference type="FunFam" id="3.30.160.60:FF:000446">
    <property type="entry name" value="Zinc finger protein"/>
    <property type="match status" value="1"/>
</dbReference>
<dbReference type="PANTHER" id="PTHR24406">
    <property type="entry name" value="TRANSCRIPTIONAL REPRESSOR CTCFL-RELATED"/>
    <property type="match status" value="1"/>
</dbReference>
<dbReference type="AlphaFoldDB" id="A0A336K8N4"/>
<dbReference type="EMBL" id="UFQT01000204">
    <property type="protein sequence ID" value="SSX21674.1"/>
    <property type="molecule type" value="Genomic_DNA"/>
</dbReference>
<gene>
    <name evidence="9" type="primary">CSON005094</name>
</gene>
<reference evidence="9" key="1">
    <citation type="submission" date="2018-04" db="EMBL/GenBank/DDBJ databases">
        <authorList>
            <person name="Go L.Y."/>
            <person name="Mitchell J.A."/>
        </authorList>
    </citation>
    <scope>NUCLEOTIDE SEQUENCE</scope>
    <source>
        <tissue evidence="9">Whole organism</tissue>
    </source>
</reference>
<dbReference type="GO" id="GO:0008270">
    <property type="term" value="F:zinc ion binding"/>
    <property type="evidence" value="ECO:0007669"/>
    <property type="project" value="UniProtKB-KW"/>
</dbReference>
<evidence type="ECO:0000256" key="4">
    <source>
        <dbReference type="ARBA" id="ARBA00022771"/>
    </source>
</evidence>
<evidence type="ECO:0000256" key="6">
    <source>
        <dbReference type="ARBA" id="ARBA00023242"/>
    </source>
</evidence>
<evidence type="ECO:0000256" key="2">
    <source>
        <dbReference type="ARBA" id="ARBA00022723"/>
    </source>
</evidence>
<comment type="subcellular location">
    <subcellularLocation>
        <location evidence="1">Nucleus</location>
    </subcellularLocation>
</comment>
<dbReference type="SUPFAM" id="SSF57667">
    <property type="entry name" value="beta-beta-alpha zinc fingers"/>
    <property type="match status" value="4"/>
</dbReference>
<accession>A0A336K8N4</accession>
<evidence type="ECO:0000256" key="7">
    <source>
        <dbReference type="PROSITE-ProRule" id="PRU00042"/>
    </source>
</evidence>
<protein>
    <submittedName>
        <fullName evidence="9">CSON005094 protein</fullName>
    </submittedName>
</protein>
<feature type="domain" description="C2H2-type" evidence="8">
    <location>
        <begin position="327"/>
        <end position="355"/>
    </location>
</feature>
<proteinExistence type="predicted"/>
<feature type="domain" description="C2H2-type" evidence="8">
    <location>
        <begin position="420"/>
        <end position="447"/>
    </location>
</feature>
<dbReference type="FunFam" id="3.30.160.60:FF:000100">
    <property type="entry name" value="Zinc finger 45-like"/>
    <property type="match status" value="1"/>
</dbReference>
<organism evidence="9">
    <name type="scientific">Culicoides sonorensis</name>
    <name type="common">Biting midge</name>
    <dbReference type="NCBI Taxonomy" id="179676"/>
    <lineage>
        <taxon>Eukaryota</taxon>
        <taxon>Metazoa</taxon>
        <taxon>Ecdysozoa</taxon>
        <taxon>Arthropoda</taxon>
        <taxon>Hexapoda</taxon>
        <taxon>Insecta</taxon>
        <taxon>Pterygota</taxon>
        <taxon>Neoptera</taxon>
        <taxon>Endopterygota</taxon>
        <taxon>Diptera</taxon>
        <taxon>Nematocera</taxon>
        <taxon>Chironomoidea</taxon>
        <taxon>Ceratopogonidae</taxon>
        <taxon>Ceratopogoninae</taxon>
        <taxon>Culicoides</taxon>
        <taxon>Monoculicoides</taxon>
    </lineage>
</organism>
<evidence type="ECO:0000256" key="5">
    <source>
        <dbReference type="ARBA" id="ARBA00022833"/>
    </source>
</evidence>
<dbReference type="InterPro" id="IPR036236">
    <property type="entry name" value="Znf_C2H2_sf"/>
</dbReference>
<dbReference type="InterPro" id="IPR013087">
    <property type="entry name" value="Znf_C2H2_type"/>
</dbReference>
<evidence type="ECO:0000259" key="8">
    <source>
        <dbReference type="PROSITE" id="PS50157"/>
    </source>
</evidence>
<name>A0A336K8N4_CULSO</name>
<reference evidence="10" key="2">
    <citation type="submission" date="2018-07" db="EMBL/GenBank/DDBJ databases">
        <authorList>
            <person name="Quirk P.G."/>
            <person name="Krulwich T.A."/>
        </authorList>
    </citation>
    <scope>NUCLEOTIDE SEQUENCE</scope>
</reference>
<evidence type="ECO:0000256" key="3">
    <source>
        <dbReference type="ARBA" id="ARBA00022737"/>
    </source>
</evidence>
<dbReference type="PROSITE" id="PS00028">
    <property type="entry name" value="ZINC_FINGER_C2H2_1"/>
    <property type="match status" value="6"/>
</dbReference>
<keyword evidence="6" id="KW-0539">Nucleus</keyword>
<dbReference type="InterPro" id="IPR050888">
    <property type="entry name" value="ZnF_C2H2-type_TF"/>
</dbReference>
<dbReference type="Gene3D" id="3.30.160.60">
    <property type="entry name" value="Classic Zinc Finger"/>
    <property type="match status" value="5"/>
</dbReference>
<keyword evidence="5" id="KW-0862">Zinc</keyword>
<dbReference type="VEuPathDB" id="VectorBase:CSON005094"/>
<keyword evidence="3" id="KW-0677">Repeat</keyword>
<dbReference type="SMART" id="SM00355">
    <property type="entry name" value="ZnF_C2H2"/>
    <property type="match status" value="9"/>
</dbReference>
<feature type="domain" description="C2H2-type" evidence="8">
    <location>
        <begin position="508"/>
        <end position="535"/>
    </location>
</feature>
<feature type="domain" description="C2H2-type" evidence="8">
    <location>
        <begin position="480"/>
        <end position="507"/>
    </location>
</feature>
<dbReference type="EMBL" id="UFQS01000204">
    <property type="protein sequence ID" value="SSX01294.1"/>
    <property type="molecule type" value="Genomic_DNA"/>
</dbReference>
<keyword evidence="2" id="KW-0479">Metal-binding</keyword>
<dbReference type="Pfam" id="PF12874">
    <property type="entry name" value="zf-met"/>
    <property type="match status" value="1"/>
</dbReference>